<sequence length="119" mass="13481">MKTSIFTLVMCCFLSFSNFAQSKSDAIKVGDVFTVGKVEMNNYKHIKFPRNNFIIKRGGIATYKNVVNKEVKVTSLEEKKDGSLEAVIELTSGRYFFKSHKYIKVDLNKALNSKELIAS</sequence>
<dbReference type="Proteomes" id="UP001491088">
    <property type="component" value="Chromosome"/>
</dbReference>
<keyword evidence="1" id="KW-0732">Signal</keyword>
<dbReference type="EMBL" id="CP150496">
    <property type="protein sequence ID" value="WYW56897.1"/>
    <property type="molecule type" value="Genomic_DNA"/>
</dbReference>
<accession>A0ABZ2TXL2</accession>
<gene>
    <name evidence="2" type="ORF">WG950_06535</name>
</gene>
<proteinExistence type="predicted"/>
<evidence type="ECO:0000256" key="1">
    <source>
        <dbReference type="SAM" id="SignalP"/>
    </source>
</evidence>
<evidence type="ECO:0000313" key="2">
    <source>
        <dbReference type="EMBL" id="WYW56897.1"/>
    </source>
</evidence>
<feature type="chain" id="PRO_5045467668" evidence="1">
    <location>
        <begin position="21"/>
        <end position="119"/>
    </location>
</feature>
<feature type="signal peptide" evidence="1">
    <location>
        <begin position="1"/>
        <end position="20"/>
    </location>
</feature>
<name>A0ABZ2TXL2_9FLAO</name>
<dbReference type="RefSeq" id="WP_340935015.1">
    <property type="nucleotide sequence ID" value="NZ_CP150496.1"/>
</dbReference>
<evidence type="ECO:0000313" key="3">
    <source>
        <dbReference type="Proteomes" id="UP001491088"/>
    </source>
</evidence>
<organism evidence="2 3">
    <name type="scientific">Polaribacter marinaquae</name>
    <dbReference type="NCBI Taxonomy" id="1642819"/>
    <lineage>
        <taxon>Bacteria</taxon>
        <taxon>Pseudomonadati</taxon>
        <taxon>Bacteroidota</taxon>
        <taxon>Flavobacteriia</taxon>
        <taxon>Flavobacteriales</taxon>
        <taxon>Flavobacteriaceae</taxon>
    </lineage>
</organism>
<keyword evidence="3" id="KW-1185">Reference proteome</keyword>
<protein>
    <submittedName>
        <fullName evidence="2">Dihydroorotase</fullName>
    </submittedName>
</protein>
<reference evidence="2 3" key="1">
    <citation type="submission" date="2024-03" db="EMBL/GenBank/DDBJ databases">
        <authorList>
            <person name="Cao K."/>
        </authorList>
    </citation>
    <scope>NUCLEOTIDE SEQUENCE [LARGE SCALE GENOMIC DNA]</scope>
    <source>
        <strain evidence="2 3">MCCC 1K00696</strain>
    </source>
</reference>